<dbReference type="PANTHER" id="PTHR43574">
    <property type="entry name" value="EPIMERASE-RELATED"/>
    <property type="match status" value="1"/>
</dbReference>
<dbReference type="Gene3D" id="3.90.25.10">
    <property type="entry name" value="UDP-galactose 4-epimerase, domain 1"/>
    <property type="match status" value="1"/>
</dbReference>
<protein>
    <submittedName>
        <fullName evidence="3">GDP-D-mannose-3',5'-epimerase</fullName>
    </submittedName>
</protein>
<name>A0A3G5AHS2_9VIRU</name>
<dbReference type="Pfam" id="PF01370">
    <property type="entry name" value="Epimerase"/>
    <property type="match status" value="1"/>
</dbReference>
<organism evidence="3">
    <name type="scientific">Sylvanvirus sp</name>
    <dbReference type="NCBI Taxonomy" id="2487774"/>
    <lineage>
        <taxon>Viruses</taxon>
    </lineage>
</organism>
<feature type="domain" description="NAD-dependent epimerase/dehydratase" evidence="2">
    <location>
        <begin position="19"/>
        <end position="263"/>
    </location>
</feature>
<sequence>MSMSSSTSLQTLLTLPRCLVTGGGGFIGGHLARRLKLQGWYVIIADLKFHDYFETHEICHEFYHFDLRLSENCDRLFRMNNIDEVYHLASDMGGMGYIAENNATILHNNMRMDLNMLEAARKAHVKRFFYASTACVYPEYRQDTEQVNGLKESDVFPAKCQDAYGWEKLFMEMLCEHYHKDFRMETRIGRFHNIFGEYGTWKGGREKFPASCIRKVLVSGENEGKVEVWGDGEQTRSFCHVDDCIDGILLIMASPYPQPFNVGSDRLISMNDMVRLVAQLAQKQVHIVHIPGPQGVRGRNSDNTYIQGLLHWQPCMHLEEGILKTMVWIQSQLNEEDRTIWHQYASSQVIRNQPIDLEEKSPS</sequence>
<accession>A0A3G5AHS2</accession>
<dbReference type="SUPFAM" id="SSF51735">
    <property type="entry name" value="NAD(P)-binding Rossmann-fold domains"/>
    <property type="match status" value="1"/>
</dbReference>
<evidence type="ECO:0000256" key="1">
    <source>
        <dbReference type="ARBA" id="ARBA00023027"/>
    </source>
</evidence>
<evidence type="ECO:0000259" key="2">
    <source>
        <dbReference type="Pfam" id="PF01370"/>
    </source>
</evidence>
<proteinExistence type="predicted"/>
<evidence type="ECO:0000313" key="3">
    <source>
        <dbReference type="EMBL" id="AYV86762.1"/>
    </source>
</evidence>
<keyword evidence="1" id="KW-0520">NAD</keyword>
<dbReference type="InterPro" id="IPR001509">
    <property type="entry name" value="Epimerase_deHydtase"/>
</dbReference>
<dbReference type="Gene3D" id="3.40.50.720">
    <property type="entry name" value="NAD(P)-binding Rossmann-like Domain"/>
    <property type="match status" value="1"/>
</dbReference>
<dbReference type="EMBL" id="MK072514">
    <property type="protein sequence ID" value="AYV86762.1"/>
    <property type="molecule type" value="Genomic_DNA"/>
</dbReference>
<dbReference type="InterPro" id="IPR036291">
    <property type="entry name" value="NAD(P)-bd_dom_sf"/>
</dbReference>
<gene>
    <name evidence="3" type="ORF">Sylvanvirus8_18</name>
</gene>
<reference evidence="3" key="1">
    <citation type="submission" date="2018-10" db="EMBL/GenBank/DDBJ databases">
        <title>Hidden diversity of soil giant viruses.</title>
        <authorList>
            <person name="Schulz F."/>
            <person name="Alteio L."/>
            <person name="Goudeau D."/>
            <person name="Ryan E.M."/>
            <person name="Malmstrom R.R."/>
            <person name="Blanchard J."/>
            <person name="Woyke T."/>
        </authorList>
    </citation>
    <scope>NUCLEOTIDE SEQUENCE</scope>
    <source>
        <strain evidence="3">SYV1</strain>
    </source>
</reference>